<reference evidence="1" key="1">
    <citation type="submission" date="2022-11" db="EMBL/GenBank/DDBJ databases">
        <title>beta-Carotene-producing bacterium, Jeongeuplla avenae sp. nov., alleviates the salt stress of Arabidopsis seedlings.</title>
        <authorList>
            <person name="Jiang L."/>
            <person name="Lee J."/>
        </authorList>
    </citation>
    <scope>NUCLEOTIDE SEQUENCE</scope>
    <source>
        <strain evidence="1">DY_R2A_6</strain>
    </source>
</reference>
<evidence type="ECO:0000313" key="1">
    <source>
        <dbReference type="EMBL" id="WAJ28433.1"/>
    </source>
</evidence>
<sequence length="533" mass="57055">MPHVPDPGGPVRIASDAVRKASKEAAARNVWPMAHQVAMGACLYGESLREDIALWAKKLRVMGGCESVVAIVDLFLLTDDSALLGKLPEARVGLAMDADDDLRCMVYALAFSVRSEWLDTIRTMTGRSHLALAWTHGVGGLPLRVWTRAAQAARVDLGIAEMAARASYEAFDILEVELALGVATTGHFSGMLDRLTQEALHHGVELPRFPVEDKSNEGASGEGLAGSEERAGSDAHDTVGDRTSFAAPAVPPPGMVVLRDTTKPSSASKDLFKSCERIAGRALPLRAMPDGAVSALAAEWPHAAEVVRRMLGRQRLGTTIRLKPTLLVGRPGSGKTALATAMGRLLGLEPTVYPCGGASDNSFGGTPSRWSSAGLSAPGEAIRRTGIANPLVILDEIEKAGTSRNHGRLEDCLLPMLEEHTARAYLEVGLDTTMDLSAVNFVATSNALPLSAPLLDRFDVVEMPDPGPEHVGALVRRILEDIARERDEEGFLPPLAPDEVEVVAATWRGGSLRRLRRAVEILLETREALEARQ</sequence>
<accession>A0ACD4NNV3</accession>
<protein>
    <submittedName>
        <fullName evidence="1">AAA family ATPase</fullName>
    </submittedName>
</protein>
<dbReference type="EMBL" id="CP113520">
    <property type="protein sequence ID" value="WAJ28433.1"/>
    <property type="molecule type" value="Genomic_DNA"/>
</dbReference>
<keyword evidence="2" id="KW-1185">Reference proteome</keyword>
<proteinExistence type="predicted"/>
<organism evidence="1 2">
    <name type="scientific">Antarcticirhabdus aurantiaca</name>
    <dbReference type="NCBI Taxonomy" id="2606717"/>
    <lineage>
        <taxon>Bacteria</taxon>
        <taxon>Pseudomonadati</taxon>
        <taxon>Pseudomonadota</taxon>
        <taxon>Alphaproteobacteria</taxon>
        <taxon>Hyphomicrobiales</taxon>
        <taxon>Aurantimonadaceae</taxon>
        <taxon>Antarcticirhabdus</taxon>
    </lineage>
</organism>
<name>A0ACD4NNV3_9HYPH</name>
<gene>
    <name evidence="1" type="ORF">OXU80_27100</name>
</gene>
<dbReference type="Proteomes" id="UP001163223">
    <property type="component" value="Chromosome"/>
</dbReference>
<evidence type="ECO:0000313" key="2">
    <source>
        <dbReference type="Proteomes" id="UP001163223"/>
    </source>
</evidence>